<gene>
    <name evidence="1" type="ORF">LWI28_016464</name>
</gene>
<name>A0AAD5NFQ0_ACENE</name>
<dbReference type="AlphaFoldDB" id="A0AAD5NFQ0"/>
<proteinExistence type="predicted"/>
<sequence>MLVKGYQTQKAKSEFPAVKEGKKAPLLTVYPFPMYMHPLLTDIPPYTVPPVLYDHRTFPVLAFMAYIGPFLCVEPAKRTPSANVTGPKASALLGSAMDHRSPFRASIATHPTEVVVLPPTVQLVFGFNI</sequence>
<keyword evidence="2" id="KW-1185">Reference proteome</keyword>
<evidence type="ECO:0000313" key="2">
    <source>
        <dbReference type="Proteomes" id="UP001064489"/>
    </source>
</evidence>
<reference evidence="1" key="1">
    <citation type="journal article" date="2022" name="Plant J.">
        <title>Strategies of tolerance reflected in two North American maple genomes.</title>
        <authorList>
            <person name="McEvoy S.L."/>
            <person name="Sezen U.U."/>
            <person name="Trouern-Trend A."/>
            <person name="McMahon S.M."/>
            <person name="Schaberg P.G."/>
            <person name="Yang J."/>
            <person name="Wegrzyn J.L."/>
            <person name="Swenson N.G."/>
        </authorList>
    </citation>
    <scope>NUCLEOTIDE SEQUENCE</scope>
    <source>
        <strain evidence="1">91603</strain>
    </source>
</reference>
<organism evidence="1 2">
    <name type="scientific">Acer negundo</name>
    <name type="common">Box elder</name>
    <dbReference type="NCBI Taxonomy" id="4023"/>
    <lineage>
        <taxon>Eukaryota</taxon>
        <taxon>Viridiplantae</taxon>
        <taxon>Streptophyta</taxon>
        <taxon>Embryophyta</taxon>
        <taxon>Tracheophyta</taxon>
        <taxon>Spermatophyta</taxon>
        <taxon>Magnoliopsida</taxon>
        <taxon>eudicotyledons</taxon>
        <taxon>Gunneridae</taxon>
        <taxon>Pentapetalae</taxon>
        <taxon>rosids</taxon>
        <taxon>malvids</taxon>
        <taxon>Sapindales</taxon>
        <taxon>Sapindaceae</taxon>
        <taxon>Hippocastanoideae</taxon>
        <taxon>Acereae</taxon>
        <taxon>Acer</taxon>
    </lineage>
</organism>
<reference evidence="1" key="2">
    <citation type="submission" date="2023-02" db="EMBL/GenBank/DDBJ databases">
        <authorList>
            <person name="Swenson N.G."/>
            <person name="Wegrzyn J.L."/>
            <person name="Mcevoy S.L."/>
        </authorList>
    </citation>
    <scope>NUCLEOTIDE SEQUENCE</scope>
    <source>
        <strain evidence="1">91603</strain>
        <tissue evidence="1">Leaf</tissue>
    </source>
</reference>
<comment type="caution">
    <text evidence="1">The sequence shown here is derived from an EMBL/GenBank/DDBJ whole genome shotgun (WGS) entry which is preliminary data.</text>
</comment>
<protein>
    <submittedName>
        <fullName evidence="1">Uncharacterized protein</fullName>
    </submittedName>
</protein>
<dbReference type="EMBL" id="JAJSOW010000108">
    <property type="protein sequence ID" value="KAI9153784.1"/>
    <property type="molecule type" value="Genomic_DNA"/>
</dbReference>
<evidence type="ECO:0000313" key="1">
    <source>
        <dbReference type="EMBL" id="KAI9153784.1"/>
    </source>
</evidence>
<accession>A0AAD5NFQ0</accession>
<dbReference type="Proteomes" id="UP001064489">
    <property type="component" value="Chromosome 11"/>
</dbReference>